<gene>
    <name evidence="1" type="ORF">HHU12_14040</name>
</gene>
<protein>
    <submittedName>
        <fullName evidence="1">Uncharacterized protein</fullName>
    </submittedName>
</protein>
<name>A0A7X9RUS7_9BACT</name>
<keyword evidence="2" id="KW-1185">Reference proteome</keyword>
<organism evidence="1 2">
    <name type="scientific">Flammeovirga aprica JL-4</name>
    <dbReference type="NCBI Taxonomy" id="694437"/>
    <lineage>
        <taxon>Bacteria</taxon>
        <taxon>Pseudomonadati</taxon>
        <taxon>Bacteroidota</taxon>
        <taxon>Cytophagia</taxon>
        <taxon>Cytophagales</taxon>
        <taxon>Flammeovirgaceae</taxon>
        <taxon>Flammeovirga</taxon>
    </lineage>
</organism>
<dbReference type="RefSeq" id="WP_169657376.1">
    <property type="nucleotide sequence ID" value="NZ_JABANE010000034.1"/>
</dbReference>
<sequence>MKSLVIIILFLLESTLLFSQITLSLNNDILLYNIDLKGENCNTQFNRLNSHTVQTSTNKYNNATSISKSSNSLNFDYQYYHLQSASLNETYCSDNGMVSFFCNGLGYCVTFNESRTTSFSISTASYNVDLSSTNTTTGTKIEYKRMKVDHETPFEASKNVFAVPEIFIELDEDFYWEIVRMDGTVTIIKNKNQIKINEIGDVGSVKVSSQTITTKKLIPNNGLFYL</sequence>
<dbReference type="Proteomes" id="UP000576082">
    <property type="component" value="Unassembled WGS sequence"/>
</dbReference>
<evidence type="ECO:0000313" key="1">
    <source>
        <dbReference type="EMBL" id="NME69091.1"/>
    </source>
</evidence>
<dbReference type="AlphaFoldDB" id="A0A7X9RUS7"/>
<comment type="caution">
    <text evidence="1">The sequence shown here is derived from an EMBL/GenBank/DDBJ whole genome shotgun (WGS) entry which is preliminary data.</text>
</comment>
<evidence type="ECO:0000313" key="2">
    <source>
        <dbReference type="Proteomes" id="UP000576082"/>
    </source>
</evidence>
<dbReference type="EMBL" id="JABANE010000034">
    <property type="protein sequence ID" value="NME69091.1"/>
    <property type="molecule type" value="Genomic_DNA"/>
</dbReference>
<proteinExistence type="predicted"/>
<accession>A0A7X9RUS7</accession>
<reference evidence="1 2" key="1">
    <citation type="submission" date="2020-04" db="EMBL/GenBank/DDBJ databases">
        <title>Flammeovirga sp. SR4, a novel species isolated from seawater.</title>
        <authorList>
            <person name="Wang X."/>
        </authorList>
    </citation>
    <scope>NUCLEOTIDE SEQUENCE [LARGE SCALE GENOMIC DNA]</scope>
    <source>
        <strain evidence="1 2">ATCC 23126</strain>
    </source>
</reference>